<protein>
    <recommendedName>
        <fullName evidence="4">TonB-dependent receptor-like protein</fullName>
    </recommendedName>
</protein>
<dbReference type="InterPro" id="IPR039426">
    <property type="entry name" value="TonB-dep_rcpt-like"/>
</dbReference>
<keyword evidence="1" id="KW-0813">Transport</keyword>
<keyword evidence="1" id="KW-1134">Transmembrane beta strand</keyword>
<dbReference type="EMBL" id="SLUP01000001">
    <property type="protein sequence ID" value="TCL68589.1"/>
    <property type="molecule type" value="Genomic_DNA"/>
</dbReference>
<evidence type="ECO:0000313" key="3">
    <source>
        <dbReference type="Proteomes" id="UP000295455"/>
    </source>
</evidence>
<comment type="subcellular location">
    <subcellularLocation>
        <location evidence="1">Cell outer membrane</location>
        <topology evidence="1">Multi-pass membrane protein</topology>
    </subcellularLocation>
</comment>
<keyword evidence="3" id="KW-1185">Reference proteome</keyword>
<evidence type="ECO:0000313" key="2">
    <source>
        <dbReference type="EMBL" id="TCL68589.1"/>
    </source>
</evidence>
<dbReference type="Gene3D" id="2.170.130.10">
    <property type="entry name" value="TonB-dependent receptor, plug domain"/>
    <property type="match status" value="1"/>
</dbReference>
<keyword evidence="1" id="KW-0472">Membrane</keyword>
<dbReference type="OrthoDB" id="679547at2"/>
<dbReference type="InterPro" id="IPR037066">
    <property type="entry name" value="Plug_dom_sf"/>
</dbReference>
<dbReference type="PROSITE" id="PS52016">
    <property type="entry name" value="TONB_DEPENDENT_REC_3"/>
    <property type="match status" value="1"/>
</dbReference>
<keyword evidence="1" id="KW-0998">Cell outer membrane</keyword>
<sequence length="821" mass="93879">MFKKIIVYCFVLTLFSFSVLNNFRELVIKKLNEYTENYPEKIYVQTDKPYYTMGDAIWFSAYLVNGTDHKKSDKSNIIYVELINDKDSIVSQKKLYTNNISAAGDFEIKKEWKPGNYLLRAYTNYMRNGSSDYFFKKEITIWSFKTDEVLKNTNSESSSNIEISEVTERPEIDFYPESGYLINGIPSKVAIKVKDKLNRNISIEGEIKDSDDVIITTFKTYEFGLSLLNIVPKLNKTYYASVFINNKEIKYPLPKALPQGYSLNMKNNGSEIILKALGNSPIGLKNSFLVAHQRGKIVYEKLETEAVNEYAVKLNTSQLLDGVTSFTLFDNSGKPVCERLVFIENSNNKIDVNITKDKNSYKIREKVTLQIDLKDIIGNPISGNLSMSITDLDIVEKNSRNENIKTYLLLNSDLRGYIENPGYFFEKENDPKRRYLLDLIMLTNGWNRFIWNDILYNSHQKNDQFKIEKGLYIAGQTQALKEKGQGITATTRLTFLDATPSQEIKQSSINGIFNFGPYVFYDSIPTLIEARVKDFKSDAPKNRDINILLRNNNYLSPLRSHNNVLKQNKFDKTVLTNFIKQSQRVFEMDAEYLKGAQKLDEILITAKLKTKEEKREEELDDRTSYGGFQTHRLDINDITGAESLSVFDLLRRLPGLSIINDSISIRNGGTPRIILDGFPVEMDDISFLRGSDIEFIDILAGVSASAFSRGGNGVVAIYTKLGNGNIKNIKRQPGIIDFYYPGFYTAKEFYSPDYADSFNDNSKQDIRTTLYWNPKITLSNANHKAEISFFTSDTRSKYAIEIEGLTEDGVPIHHLTTLQVD</sequence>
<evidence type="ECO:0000256" key="1">
    <source>
        <dbReference type="PROSITE-ProRule" id="PRU01360"/>
    </source>
</evidence>
<dbReference type="Gene3D" id="2.60.40.1930">
    <property type="match status" value="1"/>
</dbReference>
<comment type="similarity">
    <text evidence="1">Belongs to the TonB-dependent receptor family.</text>
</comment>
<comment type="caution">
    <text evidence="2">The sequence shown here is derived from an EMBL/GenBank/DDBJ whole genome shotgun (WGS) entry which is preliminary data.</text>
</comment>
<evidence type="ECO:0008006" key="4">
    <source>
        <dbReference type="Google" id="ProtNLM"/>
    </source>
</evidence>
<dbReference type="GO" id="GO:0009279">
    <property type="term" value="C:cell outer membrane"/>
    <property type="evidence" value="ECO:0007669"/>
    <property type="project" value="UniProtKB-SubCell"/>
</dbReference>
<name>A0A4R1RQR7_9FLAO</name>
<dbReference type="RefSeq" id="WP_132213633.1">
    <property type="nucleotide sequence ID" value="NZ_OX156936.1"/>
</dbReference>
<proteinExistence type="inferred from homology"/>
<keyword evidence="1" id="KW-0812">Transmembrane</keyword>
<organism evidence="2 3">
    <name type="scientific">Mariniflexile fucanivorans</name>
    <dbReference type="NCBI Taxonomy" id="264023"/>
    <lineage>
        <taxon>Bacteria</taxon>
        <taxon>Pseudomonadati</taxon>
        <taxon>Bacteroidota</taxon>
        <taxon>Flavobacteriia</taxon>
        <taxon>Flavobacteriales</taxon>
        <taxon>Flavobacteriaceae</taxon>
        <taxon>Mariniflexile</taxon>
    </lineage>
</organism>
<reference evidence="2 3" key="1">
    <citation type="submission" date="2019-03" db="EMBL/GenBank/DDBJ databases">
        <title>Genomic Encyclopedia of Type Strains, Phase IV (KMG-IV): sequencing the most valuable type-strain genomes for metagenomic binning, comparative biology and taxonomic classification.</title>
        <authorList>
            <person name="Goeker M."/>
        </authorList>
    </citation>
    <scope>NUCLEOTIDE SEQUENCE [LARGE SCALE GENOMIC DNA]</scope>
    <source>
        <strain evidence="2 3">DSM 18792</strain>
    </source>
</reference>
<accession>A0A4R1RQR7</accession>
<dbReference type="SUPFAM" id="SSF56935">
    <property type="entry name" value="Porins"/>
    <property type="match status" value="1"/>
</dbReference>
<dbReference type="Proteomes" id="UP000295455">
    <property type="component" value="Unassembled WGS sequence"/>
</dbReference>
<gene>
    <name evidence="2" type="ORF">EV196_1013</name>
</gene>
<dbReference type="AlphaFoldDB" id="A0A4R1RQR7"/>